<dbReference type="RefSeq" id="WP_173120079.1">
    <property type="nucleotide sequence ID" value="NZ_JABRWJ010000001.1"/>
</dbReference>
<dbReference type="SUPFAM" id="SSF46689">
    <property type="entry name" value="Homeodomain-like"/>
    <property type="match status" value="1"/>
</dbReference>
<organism evidence="5 6">
    <name type="scientific">Pseudaquabacterium terrae</name>
    <dbReference type="NCBI Taxonomy" id="2732868"/>
    <lineage>
        <taxon>Bacteria</taxon>
        <taxon>Pseudomonadati</taxon>
        <taxon>Pseudomonadota</taxon>
        <taxon>Betaproteobacteria</taxon>
        <taxon>Burkholderiales</taxon>
        <taxon>Sphaerotilaceae</taxon>
        <taxon>Pseudaquabacterium</taxon>
    </lineage>
</organism>
<gene>
    <name evidence="5" type="ORF">HLB44_02035</name>
</gene>
<reference evidence="5 6" key="1">
    <citation type="submission" date="2020-05" db="EMBL/GenBank/DDBJ databases">
        <title>Aquincola sp. isolate from soil.</title>
        <authorList>
            <person name="Han J."/>
            <person name="Kim D.-U."/>
        </authorList>
    </citation>
    <scope>NUCLEOTIDE SEQUENCE [LARGE SCALE GENOMIC DNA]</scope>
    <source>
        <strain evidence="5 6">S2</strain>
    </source>
</reference>
<keyword evidence="1" id="KW-0805">Transcription regulation</keyword>
<evidence type="ECO:0000256" key="2">
    <source>
        <dbReference type="ARBA" id="ARBA00023125"/>
    </source>
</evidence>
<name>A0ABX2EBM4_9BURK</name>
<dbReference type="InterPro" id="IPR018060">
    <property type="entry name" value="HTH_AraC"/>
</dbReference>
<sequence>MPERLFVRLDGDPLYAPETDVPAGTMQGFAVAPPLREFVANITAYREQIPDGRAVEERVLPDGAVHLIFNLGDAPTIGGQAAFAAEAVGASAAPAVLHLQGRVAGLSLTLRPGAAAALLGVPASEIASTAVSLEALWRHDAGELLERLAAARDDAARVALLQEVLQRHLNPADRSVRQQAMQAARLLAESTGNEGLRDVTQSLGIGERRLQQIFQAHIGLTPRAWRRLARLHACLRALRQPVPPRWAEVAQDLGFYDQSHLVNEFQALCGLTPGLFFERVVAGSSKTSD</sequence>
<dbReference type="PANTHER" id="PTHR46796">
    <property type="entry name" value="HTH-TYPE TRANSCRIPTIONAL ACTIVATOR RHAS-RELATED"/>
    <property type="match status" value="1"/>
</dbReference>
<dbReference type="InterPro" id="IPR009057">
    <property type="entry name" value="Homeodomain-like_sf"/>
</dbReference>
<dbReference type="PROSITE" id="PS01124">
    <property type="entry name" value="HTH_ARAC_FAMILY_2"/>
    <property type="match status" value="1"/>
</dbReference>
<dbReference type="EMBL" id="JABRWJ010000001">
    <property type="protein sequence ID" value="NRF65757.1"/>
    <property type="molecule type" value="Genomic_DNA"/>
</dbReference>
<evidence type="ECO:0000259" key="4">
    <source>
        <dbReference type="PROSITE" id="PS01124"/>
    </source>
</evidence>
<keyword evidence="2" id="KW-0238">DNA-binding</keyword>
<dbReference type="InterPro" id="IPR046532">
    <property type="entry name" value="DUF6597"/>
</dbReference>
<dbReference type="Pfam" id="PF12833">
    <property type="entry name" value="HTH_18"/>
    <property type="match status" value="1"/>
</dbReference>
<evidence type="ECO:0000313" key="5">
    <source>
        <dbReference type="EMBL" id="NRF65757.1"/>
    </source>
</evidence>
<evidence type="ECO:0000256" key="1">
    <source>
        <dbReference type="ARBA" id="ARBA00023015"/>
    </source>
</evidence>
<dbReference type="PANTHER" id="PTHR46796:SF13">
    <property type="entry name" value="HTH-TYPE TRANSCRIPTIONAL ACTIVATOR RHAS"/>
    <property type="match status" value="1"/>
</dbReference>
<dbReference type="Pfam" id="PF20240">
    <property type="entry name" value="DUF6597"/>
    <property type="match status" value="1"/>
</dbReference>
<dbReference type="Proteomes" id="UP000737171">
    <property type="component" value="Unassembled WGS sequence"/>
</dbReference>
<proteinExistence type="predicted"/>
<keyword evidence="6" id="KW-1185">Reference proteome</keyword>
<evidence type="ECO:0000256" key="3">
    <source>
        <dbReference type="ARBA" id="ARBA00023163"/>
    </source>
</evidence>
<feature type="domain" description="HTH araC/xylS-type" evidence="4">
    <location>
        <begin position="196"/>
        <end position="279"/>
    </location>
</feature>
<keyword evidence="3" id="KW-0804">Transcription</keyword>
<dbReference type="InterPro" id="IPR050204">
    <property type="entry name" value="AraC_XylS_family_regulators"/>
</dbReference>
<evidence type="ECO:0000313" key="6">
    <source>
        <dbReference type="Proteomes" id="UP000737171"/>
    </source>
</evidence>
<comment type="caution">
    <text evidence="5">The sequence shown here is derived from an EMBL/GenBank/DDBJ whole genome shotgun (WGS) entry which is preliminary data.</text>
</comment>
<dbReference type="SMART" id="SM00342">
    <property type="entry name" value="HTH_ARAC"/>
    <property type="match status" value="1"/>
</dbReference>
<protein>
    <submittedName>
        <fullName evidence="5">AraC family transcriptional regulator</fullName>
    </submittedName>
</protein>
<dbReference type="Gene3D" id="1.10.10.60">
    <property type="entry name" value="Homeodomain-like"/>
    <property type="match status" value="1"/>
</dbReference>
<accession>A0ABX2EBM4</accession>